<evidence type="ECO:0000259" key="12">
    <source>
        <dbReference type="SMART" id="SM00559"/>
    </source>
</evidence>
<dbReference type="GO" id="GO:0004386">
    <property type="term" value="F:helicase activity"/>
    <property type="evidence" value="ECO:0007669"/>
    <property type="project" value="UniProtKB-KW"/>
</dbReference>
<dbReference type="Gene3D" id="3.40.50.410">
    <property type="entry name" value="von Willebrand factor, type A domain"/>
    <property type="match status" value="1"/>
</dbReference>
<dbReference type="EMBL" id="CATQJA010002709">
    <property type="protein sequence ID" value="CAJ0587011.1"/>
    <property type="molecule type" value="Genomic_DNA"/>
</dbReference>
<dbReference type="Proteomes" id="UP001177023">
    <property type="component" value="Unassembled WGS sequence"/>
</dbReference>
<dbReference type="AlphaFoldDB" id="A0AA36DIJ9"/>
<dbReference type="SUPFAM" id="SSF53300">
    <property type="entry name" value="vWA-like"/>
    <property type="match status" value="1"/>
</dbReference>
<evidence type="ECO:0000256" key="8">
    <source>
        <dbReference type="ARBA" id="ARBA00023172"/>
    </source>
</evidence>
<evidence type="ECO:0000256" key="6">
    <source>
        <dbReference type="ARBA" id="ARBA00022840"/>
    </source>
</evidence>
<dbReference type="Gene3D" id="2.40.290.10">
    <property type="match status" value="1"/>
</dbReference>
<evidence type="ECO:0000256" key="9">
    <source>
        <dbReference type="ARBA" id="ARBA00023204"/>
    </source>
</evidence>
<feature type="region of interest" description="Disordered" evidence="11">
    <location>
        <begin position="279"/>
        <end position="336"/>
    </location>
</feature>
<keyword evidence="10" id="KW-0539">Nucleus</keyword>
<proteinExistence type="predicted"/>
<dbReference type="InterPro" id="IPR006164">
    <property type="entry name" value="DNA_bd_Ku70/Ku80"/>
</dbReference>
<keyword evidence="5" id="KW-0347">Helicase</keyword>
<protein>
    <recommendedName>
        <fullName evidence="12">Ku domain-containing protein</fullName>
    </recommendedName>
</protein>
<feature type="compositionally biased region" description="Polar residues" evidence="11">
    <location>
        <begin position="292"/>
        <end position="301"/>
    </location>
</feature>
<reference evidence="13" key="1">
    <citation type="submission" date="2023-06" db="EMBL/GenBank/DDBJ databases">
        <authorList>
            <person name="Delattre M."/>
        </authorList>
    </citation>
    <scope>NUCLEOTIDE SEQUENCE</scope>
    <source>
        <strain evidence="13">AF72</strain>
    </source>
</reference>
<evidence type="ECO:0000256" key="11">
    <source>
        <dbReference type="SAM" id="MobiDB-lite"/>
    </source>
</evidence>
<evidence type="ECO:0000256" key="5">
    <source>
        <dbReference type="ARBA" id="ARBA00022806"/>
    </source>
</evidence>
<keyword evidence="14" id="KW-1185">Reference proteome</keyword>
<keyword evidence="9" id="KW-0234">DNA repair</keyword>
<comment type="subcellular location">
    <subcellularLocation>
        <location evidence="1">Nucleus</location>
    </subcellularLocation>
</comment>
<feature type="non-terminal residue" evidence="13">
    <location>
        <position position="1"/>
    </location>
</feature>
<sequence>MAPRKPATRKRKPDNVHVVLVDIGANMEGQPFQDAIQTVEWLLTRKIMRSKDDAEKATSGGQDLFGVIAFGSDETDNHLKTPRVICRQEVLTPASFDQLRFLSELSPGKKPGDYSQAMIQSIDWLKQRLDECEEVASTNLILITNALGERDSKTHRARLEVIANSLAALNTELHVIGLTEPYESYTDKELAEFVEEHDGSLYSYSEVSALISKLSAYQQLTRLVGFSLEISPKVKLPFKCIPYISKARSLKEEKMRSVDPRSLQKVNREKKLFIVEEKEDDGTGNGGPHLSNDYSDFNGRNTEMAGPRDRWGAEIEPKKEEPMDYEESTQRPSTQVTYTQVADEERAYGYFFGSTKIAMTKEDRDKYNLSFNYNKSSVFQLICTVPEDAIKIPHLAGADTRVFIPDERKAKGLGLAGAATFVQGLIESGTVAIARFAYNAASQPQMIALKPRIHAVDGTPLLCAVRIPFADDIRHTTFPPLEKVDQIKSIKKLDLLDELIDEFMGDENNKAMDSRRMRAAYLRKHQLIFDKLNLRTSVVKAETEELTEKQKEIVEKVKAAFPIVDYKAERAMERERERKRIDEVDVDALLEGHQDEAEDDEDMKPAKAELDAKIEKAAGDEKKGMTMFLKDQFAHIIVNAGEEDVDLDKLKFARSWCIRTNEPKLFNDLMGRLTNLDDVREWVISLGPNPVLRPITNKEAAASEIDEARARDWWKADDDEDE</sequence>
<dbReference type="GO" id="GO:0016787">
    <property type="term" value="F:hydrolase activity"/>
    <property type="evidence" value="ECO:0007669"/>
    <property type="project" value="UniProtKB-KW"/>
</dbReference>
<keyword evidence="7" id="KW-0238">DNA-binding</keyword>
<dbReference type="GO" id="GO:0042162">
    <property type="term" value="F:telomeric DNA binding"/>
    <property type="evidence" value="ECO:0007669"/>
    <property type="project" value="TreeGrafter"/>
</dbReference>
<dbReference type="InterPro" id="IPR016194">
    <property type="entry name" value="SPOC-like_C_dom_sf"/>
</dbReference>
<dbReference type="GO" id="GO:0003690">
    <property type="term" value="F:double-stranded DNA binding"/>
    <property type="evidence" value="ECO:0007669"/>
    <property type="project" value="TreeGrafter"/>
</dbReference>
<keyword evidence="4" id="KW-0378">Hydrolase</keyword>
<dbReference type="CDD" id="cd00198">
    <property type="entry name" value="vWFA"/>
    <property type="match status" value="1"/>
</dbReference>
<evidence type="ECO:0000313" key="14">
    <source>
        <dbReference type="Proteomes" id="UP001177023"/>
    </source>
</evidence>
<gene>
    <name evidence="13" type="ORF">MSPICULIGERA_LOCUS24991</name>
</gene>
<dbReference type="GO" id="GO:0006310">
    <property type="term" value="P:DNA recombination"/>
    <property type="evidence" value="ECO:0007669"/>
    <property type="project" value="UniProtKB-KW"/>
</dbReference>
<evidence type="ECO:0000256" key="7">
    <source>
        <dbReference type="ARBA" id="ARBA00023125"/>
    </source>
</evidence>
<keyword evidence="6" id="KW-0067">ATP-binding</keyword>
<dbReference type="GO" id="GO:0000723">
    <property type="term" value="P:telomere maintenance"/>
    <property type="evidence" value="ECO:0007669"/>
    <property type="project" value="TreeGrafter"/>
</dbReference>
<evidence type="ECO:0000256" key="4">
    <source>
        <dbReference type="ARBA" id="ARBA00022801"/>
    </source>
</evidence>
<evidence type="ECO:0000256" key="10">
    <source>
        <dbReference type="ARBA" id="ARBA00023242"/>
    </source>
</evidence>
<dbReference type="PANTHER" id="PTHR12604:SF4">
    <property type="entry name" value="X-RAY REPAIR CROSS-COMPLEMENTING PROTEIN 5"/>
    <property type="match status" value="1"/>
</dbReference>
<dbReference type="PANTHER" id="PTHR12604">
    <property type="entry name" value="KU AUTOANTIGEN DNA HELICASE"/>
    <property type="match status" value="1"/>
</dbReference>
<organism evidence="13 14">
    <name type="scientific">Mesorhabditis spiculigera</name>
    <dbReference type="NCBI Taxonomy" id="96644"/>
    <lineage>
        <taxon>Eukaryota</taxon>
        <taxon>Metazoa</taxon>
        <taxon>Ecdysozoa</taxon>
        <taxon>Nematoda</taxon>
        <taxon>Chromadorea</taxon>
        <taxon>Rhabditida</taxon>
        <taxon>Rhabditina</taxon>
        <taxon>Rhabditomorpha</taxon>
        <taxon>Rhabditoidea</taxon>
        <taxon>Rhabditidae</taxon>
        <taxon>Mesorhabditinae</taxon>
        <taxon>Mesorhabditis</taxon>
    </lineage>
</organism>
<dbReference type="GO" id="GO:0043564">
    <property type="term" value="C:Ku70:Ku80 complex"/>
    <property type="evidence" value="ECO:0007669"/>
    <property type="project" value="TreeGrafter"/>
</dbReference>
<dbReference type="Pfam" id="PF02735">
    <property type="entry name" value="Ku"/>
    <property type="match status" value="1"/>
</dbReference>
<keyword evidence="8" id="KW-0233">DNA recombination</keyword>
<evidence type="ECO:0000256" key="1">
    <source>
        <dbReference type="ARBA" id="ARBA00004123"/>
    </source>
</evidence>
<accession>A0AA36DIJ9</accession>
<feature type="domain" description="Ku" evidence="12">
    <location>
        <begin position="338"/>
        <end position="484"/>
    </location>
</feature>
<dbReference type="SUPFAM" id="SSF100939">
    <property type="entry name" value="SPOC domain-like"/>
    <property type="match status" value="1"/>
</dbReference>
<keyword evidence="2" id="KW-0547">Nucleotide-binding</keyword>
<dbReference type="SMART" id="SM00559">
    <property type="entry name" value="Ku78"/>
    <property type="match status" value="1"/>
</dbReference>
<dbReference type="GO" id="GO:0005524">
    <property type="term" value="F:ATP binding"/>
    <property type="evidence" value="ECO:0007669"/>
    <property type="project" value="UniProtKB-KW"/>
</dbReference>
<dbReference type="GO" id="GO:0006303">
    <property type="term" value="P:double-strand break repair via nonhomologous end joining"/>
    <property type="evidence" value="ECO:0007669"/>
    <property type="project" value="InterPro"/>
</dbReference>
<evidence type="ECO:0000256" key="3">
    <source>
        <dbReference type="ARBA" id="ARBA00022763"/>
    </source>
</evidence>
<evidence type="ECO:0000256" key="2">
    <source>
        <dbReference type="ARBA" id="ARBA00022741"/>
    </source>
</evidence>
<dbReference type="InterPro" id="IPR036465">
    <property type="entry name" value="vWFA_dom_sf"/>
</dbReference>
<feature type="compositionally biased region" description="Basic and acidic residues" evidence="11">
    <location>
        <begin position="306"/>
        <end position="322"/>
    </location>
</feature>
<keyword evidence="3" id="KW-0227">DNA damage</keyword>
<comment type="caution">
    <text evidence="13">The sequence shown here is derived from an EMBL/GenBank/DDBJ whole genome shotgun (WGS) entry which is preliminary data.</text>
</comment>
<name>A0AA36DIJ9_9BILA</name>
<evidence type="ECO:0000313" key="13">
    <source>
        <dbReference type="EMBL" id="CAJ0587011.1"/>
    </source>
</evidence>